<name>A0A1L9S4A0_ASPWE</name>
<proteinExistence type="predicted"/>
<evidence type="ECO:0000259" key="1">
    <source>
        <dbReference type="Pfam" id="PF04909"/>
    </source>
</evidence>
<dbReference type="PANTHER" id="PTHR35563">
    <property type="entry name" value="BARREL METAL-DEPENDENT HYDROLASE, PUTATIVE (AFU_ORTHOLOGUE AFUA_1G16240)-RELATED"/>
    <property type="match status" value="1"/>
</dbReference>
<gene>
    <name evidence="2" type="ORF">ASPWEDRAFT_148037</name>
</gene>
<dbReference type="AlphaFoldDB" id="A0A1L9S4A0"/>
<evidence type="ECO:0000313" key="3">
    <source>
        <dbReference type="Proteomes" id="UP000184383"/>
    </source>
</evidence>
<feature type="domain" description="Amidohydrolase-related" evidence="1">
    <location>
        <begin position="10"/>
        <end position="281"/>
    </location>
</feature>
<dbReference type="InterPro" id="IPR052358">
    <property type="entry name" value="Aro_Compnd_Degr_Hydrolases"/>
</dbReference>
<dbReference type="OrthoDB" id="2135488at2759"/>
<dbReference type="Gene3D" id="3.20.20.140">
    <property type="entry name" value="Metal-dependent hydrolases"/>
    <property type="match status" value="1"/>
</dbReference>
<evidence type="ECO:0000313" key="2">
    <source>
        <dbReference type="EMBL" id="OJJ41953.1"/>
    </source>
</evidence>
<dbReference type="InterPro" id="IPR032466">
    <property type="entry name" value="Metal_Hydrolase"/>
</dbReference>
<dbReference type="RefSeq" id="XP_040695629.1">
    <property type="nucleotide sequence ID" value="XM_040829541.1"/>
</dbReference>
<dbReference type="Proteomes" id="UP000184383">
    <property type="component" value="Unassembled WGS sequence"/>
</dbReference>
<dbReference type="Pfam" id="PF04909">
    <property type="entry name" value="Amidohydro_2"/>
    <property type="match status" value="1"/>
</dbReference>
<dbReference type="InterPro" id="IPR006680">
    <property type="entry name" value="Amidohydro-rel"/>
</dbReference>
<protein>
    <recommendedName>
        <fullName evidence="1">Amidohydrolase-related domain-containing protein</fullName>
    </recommendedName>
</protein>
<dbReference type="EMBL" id="KV878209">
    <property type="protein sequence ID" value="OJJ41953.1"/>
    <property type="molecule type" value="Genomic_DNA"/>
</dbReference>
<reference evidence="3" key="1">
    <citation type="journal article" date="2017" name="Genome Biol.">
        <title>Comparative genomics reveals high biological diversity and specific adaptations in the industrially and medically important fungal genus Aspergillus.</title>
        <authorList>
            <person name="de Vries R.P."/>
            <person name="Riley R."/>
            <person name="Wiebenga A."/>
            <person name="Aguilar-Osorio G."/>
            <person name="Amillis S."/>
            <person name="Uchima C.A."/>
            <person name="Anderluh G."/>
            <person name="Asadollahi M."/>
            <person name="Askin M."/>
            <person name="Barry K."/>
            <person name="Battaglia E."/>
            <person name="Bayram O."/>
            <person name="Benocci T."/>
            <person name="Braus-Stromeyer S.A."/>
            <person name="Caldana C."/>
            <person name="Canovas D."/>
            <person name="Cerqueira G.C."/>
            <person name="Chen F."/>
            <person name="Chen W."/>
            <person name="Choi C."/>
            <person name="Clum A."/>
            <person name="Dos Santos R.A."/>
            <person name="Damasio A.R."/>
            <person name="Diallinas G."/>
            <person name="Emri T."/>
            <person name="Fekete E."/>
            <person name="Flipphi M."/>
            <person name="Freyberg S."/>
            <person name="Gallo A."/>
            <person name="Gournas C."/>
            <person name="Habgood R."/>
            <person name="Hainaut M."/>
            <person name="Harispe M.L."/>
            <person name="Henrissat B."/>
            <person name="Hilden K.S."/>
            <person name="Hope R."/>
            <person name="Hossain A."/>
            <person name="Karabika E."/>
            <person name="Karaffa L."/>
            <person name="Karanyi Z."/>
            <person name="Krasevec N."/>
            <person name="Kuo A."/>
            <person name="Kusch H."/>
            <person name="LaButti K."/>
            <person name="Lagendijk E.L."/>
            <person name="Lapidus A."/>
            <person name="Levasseur A."/>
            <person name="Lindquist E."/>
            <person name="Lipzen A."/>
            <person name="Logrieco A.F."/>
            <person name="MacCabe A."/>
            <person name="Maekelae M.R."/>
            <person name="Malavazi I."/>
            <person name="Melin P."/>
            <person name="Meyer V."/>
            <person name="Mielnichuk N."/>
            <person name="Miskei M."/>
            <person name="Molnar A.P."/>
            <person name="Mule G."/>
            <person name="Ngan C.Y."/>
            <person name="Orejas M."/>
            <person name="Orosz E."/>
            <person name="Ouedraogo J.P."/>
            <person name="Overkamp K.M."/>
            <person name="Park H.-S."/>
            <person name="Perrone G."/>
            <person name="Piumi F."/>
            <person name="Punt P.J."/>
            <person name="Ram A.F."/>
            <person name="Ramon A."/>
            <person name="Rauscher S."/>
            <person name="Record E."/>
            <person name="Riano-Pachon D.M."/>
            <person name="Robert V."/>
            <person name="Roehrig J."/>
            <person name="Ruller R."/>
            <person name="Salamov A."/>
            <person name="Salih N.S."/>
            <person name="Samson R.A."/>
            <person name="Sandor E."/>
            <person name="Sanguinetti M."/>
            <person name="Schuetze T."/>
            <person name="Sepcic K."/>
            <person name="Shelest E."/>
            <person name="Sherlock G."/>
            <person name="Sophianopoulou V."/>
            <person name="Squina F.M."/>
            <person name="Sun H."/>
            <person name="Susca A."/>
            <person name="Todd R.B."/>
            <person name="Tsang A."/>
            <person name="Unkles S.E."/>
            <person name="van de Wiele N."/>
            <person name="van Rossen-Uffink D."/>
            <person name="Oliveira J.V."/>
            <person name="Vesth T.C."/>
            <person name="Visser J."/>
            <person name="Yu J.-H."/>
            <person name="Zhou M."/>
            <person name="Andersen M.R."/>
            <person name="Archer D.B."/>
            <person name="Baker S.E."/>
            <person name="Benoit I."/>
            <person name="Brakhage A.A."/>
            <person name="Braus G.H."/>
            <person name="Fischer R."/>
            <person name="Frisvad J.C."/>
            <person name="Goldman G.H."/>
            <person name="Houbraken J."/>
            <person name="Oakley B."/>
            <person name="Pocsi I."/>
            <person name="Scazzocchio C."/>
            <person name="Seiboth B."/>
            <person name="vanKuyk P.A."/>
            <person name="Wortman J."/>
            <person name="Dyer P.S."/>
            <person name="Grigoriev I.V."/>
        </authorList>
    </citation>
    <scope>NUCLEOTIDE SEQUENCE [LARGE SCALE GENOMIC DNA]</scope>
    <source>
        <strain evidence="3">DTO 134E9</strain>
    </source>
</reference>
<dbReference type="VEuPathDB" id="FungiDB:ASPWEDRAFT_148037"/>
<dbReference type="GO" id="GO:0016787">
    <property type="term" value="F:hydrolase activity"/>
    <property type="evidence" value="ECO:0007669"/>
    <property type="project" value="InterPro"/>
</dbReference>
<accession>A0A1L9S4A0</accession>
<dbReference type="SUPFAM" id="SSF51556">
    <property type="entry name" value="Metallo-dependent hydrolases"/>
    <property type="match status" value="1"/>
</dbReference>
<dbReference type="PANTHER" id="PTHR35563:SF2">
    <property type="entry name" value="BARREL METAL-DEPENDENT HYDROLASE, PUTATIVE (AFU_ORTHOLOGUE AFUA_1G16240)-RELATED"/>
    <property type="match status" value="1"/>
</dbReference>
<keyword evidence="3" id="KW-1185">Reference proteome</keyword>
<organism evidence="2 3">
    <name type="scientific">Aspergillus wentii DTO 134E9</name>
    <dbReference type="NCBI Taxonomy" id="1073089"/>
    <lineage>
        <taxon>Eukaryota</taxon>
        <taxon>Fungi</taxon>
        <taxon>Dikarya</taxon>
        <taxon>Ascomycota</taxon>
        <taxon>Pezizomycotina</taxon>
        <taxon>Eurotiomycetes</taxon>
        <taxon>Eurotiomycetidae</taxon>
        <taxon>Eurotiales</taxon>
        <taxon>Aspergillaceae</taxon>
        <taxon>Aspergillus</taxon>
        <taxon>Aspergillus subgen. Cremei</taxon>
    </lineage>
</organism>
<sequence length="282" mass="31835">MSFAFPTGAWDSHIHCFDPERHPFKENRAYTPPPATLDKLLQQSQVDRLMLVQASVENGFTGILSHITRCRQQSPHMTIRGTICNEPGLSQVSEQDFDRLHEIGIRSIRLHGTYGMDGCDLVSVKETLEELSQCIGITKHGWTISAQLPLPTWAALKDFIIHSLILANVTFIADHNLSATPDDIDSVALDAVVELLKAGKLYVKVCALYRRSEDISQMKQIVQMYANAAPRSLLWGSDWPHVSTKKRATVVDINKELLALQDWLSEEQWQQMLVENPETIYT</sequence>
<dbReference type="GeneID" id="63745389"/>